<feature type="transmembrane region" description="Helical" evidence="6">
    <location>
        <begin position="394"/>
        <end position="412"/>
    </location>
</feature>
<feature type="transmembrane region" description="Helical" evidence="6">
    <location>
        <begin position="364"/>
        <end position="385"/>
    </location>
</feature>
<feature type="region of interest" description="Disordered" evidence="5">
    <location>
        <begin position="563"/>
        <end position="585"/>
    </location>
</feature>
<feature type="transmembrane region" description="Helical" evidence="6">
    <location>
        <begin position="133"/>
        <end position="150"/>
    </location>
</feature>
<feature type="transmembrane region" description="Helical" evidence="6">
    <location>
        <begin position="418"/>
        <end position="441"/>
    </location>
</feature>
<comment type="caution">
    <text evidence="8">The sequence shown here is derived from an EMBL/GenBank/DDBJ whole genome shotgun (WGS) entry which is preliminary data.</text>
</comment>
<keyword evidence="9" id="KW-1185">Reference proteome</keyword>
<keyword evidence="4 6" id="KW-0472">Membrane</keyword>
<dbReference type="Proteomes" id="UP001302745">
    <property type="component" value="Unassembled WGS sequence"/>
</dbReference>
<sequence length="585" mass="62006">MKPQQAQNEKGPPSSSSTDSEGAPAGLNQGDAGAVVVGEPLDMEESSPSPDGPGPAATARSNLRLSAILLALCLVVFLGALDQTIVSTAAVSITADLRDASGYMWIGAVYLLANASASPIWAKCSDIWGRKPAILTCIAGFAGASTMAGFSRTMAMLIAARALQGACAGGMMQLVNITISDLFSMRRRALYISAMGSVWILAGTSGPLIGGALSQYASWRWCFWINPPVCAVAFVIVLLFLDVHNPRTRMRDGLLAIDWAGTVSMLAVTLLLLIGLDLGGVVYPWDSPKVICLIVIGTLMIGVFVYSEKRLARYPLLLLSVFQGWSNVAIVVVALAHSMASFGAEYYLPLYFQSVKQASPLQSGLYILPMIITVAILDILSGVFMHRVGRYRELIWVGTVFLTLGTGLLILFGPNTNLGTIIGFQVIFGFGMALPLNTVSLAIQNSVRQQADTATAISTLNFIRNMGTSLAAVLGGVVFQNSMASRSPVLAASGLNQTQLDAFSGYAAAANVELIRTIGDAGQRGTVEDAYSWSIGNMFIMYTAIAGVGMFASVLIKHRDMSKEHTETKTGIENMAKRGAGETTD</sequence>
<evidence type="ECO:0000256" key="5">
    <source>
        <dbReference type="SAM" id="MobiDB-lite"/>
    </source>
</evidence>
<dbReference type="CDD" id="cd17502">
    <property type="entry name" value="MFS_Azr1_MDR_like"/>
    <property type="match status" value="1"/>
</dbReference>
<feature type="compositionally biased region" description="Polar residues" evidence="5">
    <location>
        <begin position="1"/>
        <end position="20"/>
    </location>
</feature>
<feature type="transmembrane region" description="Helical" evidence="6">
    <location>
        <begin position="318"/>
        <end position="344"/>
    </location>
</feature>
<evidence type="ECO:0000313" key="9">
    <source>
        <dbReference type="Proteomes" id="UP001302745"/>
    </source>
</evidence>
<feature type="transmembrane region" description="Helical" evidence="6">
    <location>
        <begin position="462"/>
        <end position="479"/>
    </location>
</feature>
<dbReference type="InterPro" id="IPR020846">
    <property type="entry name" value="MFS_dom"/>
</dbReference>
<feature type="transmembrane region" description="Helical" evidence="6">
    <location>
        <begin position="103"/>
        <end position="121"/>
    </location>
</feature>
<organism evidence="8 9">
    <name type="scientific">Chaetomidium leptoderma</name>
    <dbReference type="NCBI Taxonomy" id="669021"/>
    <lineage>
        <taxon>Eukaryota</taxon>
        <taxon>Fungi</taxon>
        <taxon>Dikarya</taxon>
        <taxon>Ascomycota</taxon>
        <taxon>Pezizomycotina</taxon>
        <taxon>Sordariomycetes</taxon>
        <taxon>Sordariomycetidae</taxon>
        <taxon>Sordariales</taxon>
        <taxon>Chaetomiaceae</taxon>
        <taxon>Chaetomidium</taxon>
    </lineage>
</organism>
<reference evidence="8" key="2">
    <citation type="submission" date="2023-05" db="EMBL/GenBank/DDBJ databases">
        <authorList>
            <consortium name="Lawrence Berkeley National Laboratory"/>
            <person name="Steindorff A."/>
            <person name="Hensen N."/>
            <person name="Bonometti L."/>
            <person name="Westerberg I."/>
            <person name="Brannstrom I.O."/>
            <person name="Guillou S."/>
            <person name="Cros-Aarteil S."/>
            <person name="Calhoun S."/>
            <person name="Haridas S."/>
            <person name="Kuo A."/>
            <person name="Mondo S."/>
            <person name="Pangilinan J."/>
            <person name="Riley R."/>
            <person name="Labutti K."/>
            <person name="Andreopoulos B."/>
            <person name="Lipzen A."/>
            <person name="Chen C."/>
            <person name="Yanf M."/>
            <person name="Daum C."/>
            <person name="Ng V."/>
            <person name="Clum A."/>
            <person name="Ohm R."/>
            <person name="Martin F."/>
            <person name="Silar P."/>
            <person name="Natvig D."/>
            <person name="Lalanne C."/>
            <person name="Gautier V."/>
            <person name="Ament-Velasquez S.L."/>
            <person name="Kruys A."/>
            <person name="Hutchinson M.I."/>
            <person name="Powell A.J."/>
            <person name="Barry K."/>
            <person name="Miller A.N."/>
            <person name="Grigoriev I.V."/>
            <person name="Debuchy R."/>
            <person name="Gladieux P."/>
            <person name="Thoren M.H."/>
            <person name="Johannesson H."/>
        </authorList>
    </citation>
    <scope>NUCLEOTIDE SEQUENCE</scope>
    <source>
        <strain evidence="8">CBS 538.74</strain>
    </source>
</reference>
<keyword evidence="2 6" id="KW-0812">Transmembrane</keyword>
<dbReference type="PANTHER" id="PTHR23501:SF158">
    <property type="entry name" value="TRANSPORTER, PUTATIVE (AFU_ORTHOLOGUE AFUA_5G14490)-RELATED"/>
    <property type="match status" value="1"/>
</dbReference>
<dbReference type="SUPFAM" id="SSF103473">
    <property type="entry name" value="MFS general substrate transporter"/>
    <property type="match status" value="1"/>
</dbReference>
<proteinExistence type="predicted"/>
<dbReference type="Pfam" id="PF07690">
    <property type="entry name" value="MFS_1"/>
    <property type="match status" value="1"/>
</dbReference>
<feature type="transmembrane region" description="Helical" evidence="6">
    <location>
        <begin position="221"/>
        <end position="241"/>
    </location>
</feature>
<dbReference type="InterPro" id="IPR011701">
    <property type="entry name" value="MFS"/>
</dbReference>
<dbReference type="PANTHER" id="PTHR23501">
    <property type="entry name" value="MAJOR FACILITATOR SUPERFAMILY"/>
    <property type="match status" value="1"/>
</dbReference>
<dbReference type="AlphaFoldDB" id="A0AAN6VRI6"/>
<protein>
    <submittedName>
        <fullName evidence="8">Major facilitator superfamily domain-containing protein</fullName>
    </submittedName>
</protein>
<feature type="transmembrane region" description="Helical" evidence="6">
    <location>
        <begin position="253"/>
        <end position="276"/>
    </location>
</feature>
<feature type="transmembrane region" description="Helical" evidence="6">
    <location>
        <begin position="156"/>
        <end position="177"/>
    </location>
</feature>
<feature type="transmembrane region" description="Helical" evidence="6">
    <location>
        <begin position="67"/>
        <end position="91"/>
    </location>
</feature>
<dbReference type="PROSITE" id="PS50850">
    <property type="entry name" value="MFS"/>
    <property type="match status" value="1"/>
</dbReference>
<feature type="transmembrane region" description="Helical" evidence="6">
    <location>
        <begin position="539"/>
        <end position="556"/>
    </location>
</feature>
<evidence type="ECO:0000259" key="7">
    <source>
        <dbReference type="PROSITE" id="PS50850"/>
    </source>
</evidence>
<evidence type="ECO:0000256" key="4">
    <source>
        <dbReference type="ARBA" id="ARBA00023136"/>
    </source>
</evidence>
<accession>A0AAN6VRI6</accession>
<dbReference type="InterPro" id="IPR036259">
    <property type="entry name" value="MFS_trans_sf"/>
</dbReference>
<feature type="domain" description="Major facilitator superfamily (MFS) profile" evidence="7">
    <location>
        <begin position="68"/>
        <end position="561"/>
    </location>
</feature>
<dbReference type="GO" id="GO:0005886">
    <property type="term" value="C:plasma membrane"/>
    <property type="evidence" value="ECO:0007669"/>
    <property type="project" value="TreeGrafter"/>
</dbReference>
<dbReference type="Gene3D" id="1.20.1250.20">
    <property type="entry name" value="MFS general substrate transporter like domains"/>
    <property type="match status" value="1"/>
</dbReference>
<feature type="transmembrane region" description="Helical" evidence="6">
    <location>
        <begin position="189"/>
        <end position="209"/>
    </location>
</feature>
<dbReference type="Gene3D" id="1.20.1720.10">
    <property type="entry name" value="Multidrug resistance protein D"/>
    <property type="match status" value="1"/>
</dbReference>
<reference evidence="8" key="1">
    <citation type="journal article" date="2023" name="Mol. Phylogenet. Evol.">
        <title>Genome-scale phylogeny and comparative genomics of the fungal order Sordariales.</title>
        <authorList>
            <person name="Hensen N."/>
            <person name="Bonometti L."/>
            <person name="Westerberg I."/>
            <person name="Brannstrom I.O."/>
            <person name="Guillou S."/>
            <person name="Cros-Aarteil S."/>
            <person name="Calhoun S."/>
            <person name="Haridas S."/>
            <person name="Kuo A."/>
            <person name="Mondo S."/>
            <person name="Pangilinan J."/>
            <person name="Riley R."/>
            <person name="LaButti K."/>
            <person name="Andreopoulos B."/>
            <person name="Lipzen A."/>
            <person name="Chen C."/>
            <person name="Yan M."/>
            <person name="Daum C."/>
            <person name="Ng V."/>
            <person name="Clum A."/>
            <person name="Steindorff A."/>
            <person name="Ohm R.A."/>
            <person name="Martin F."/>
            <person name="Silar P."/>
            <person name="Natvig D.O."/>
            <person name="Lalanne C."/>
            <person name="Gautier V."/>
            <person name="Ament-Velasquez S.L."/>
            <person name="Kruys A."/>
            <person name="Hutchinson M.I."/>
            <person name="Powell A.J."/>
            <person name="Barry K."/>
            <person name="Miller A.N."/>
            <person name="Grigoriev I.V."/>
            <person name="Debuchy R."/>
            <person name="Gladieux P."/>
            <person name="Hiltunen Thoren M."/>
            <person name="Johannesson H."/>
        </authorList>
    </citation>
    <scope>NUCLEOTIDE SEQUENCE</scope>
    <source>
        <strain evidence="8">CBS 538.74</strain>
    </source>
</reference>
<evidence type="ECO:0000256" key="2">
    <source>
        <dbReference type="ARBA" id="ARBA00022692"/>
    </source>
</evidence>
<evidence type="ECO:0000256" key="1">
    <source>
        <dbReference type="ARBA" id="ARBA00004141"/>
    </source>
</evidence>
<evidence type="ECO:0000313" key="8">
    <source>
        <dbReference type="EMBL" id="KAK4155041.1"/>
    </source>
</evidence>
<gene>
    <name evidence="8" type="ORF">C8A00DRAFT_32125</name>
</gene>
<keyword evidence="3 6" id="KW-1133">Transmembrane helix</keyword>
<feature type="transmembrane region" description="Helical" evidence="6">
    <location>
        <begin position="288"/>
        <end position="306"/>
    </location>
</feature>
<dbReference type="GO" id="GO:0022857">
    <property type="term" value="F:transmembrane transporter activity"/>
    <property type="evidence" value="ECO:0007669"/>
    <property type="project" value="InterPro"/>
</dbReference>
<dbReference type="EMBL" id="MU856896">
    <property type="protein sequence ID" value="KAK4155041.1"/>
    <property type="molecule type" value="Genomic_DNA"/>
</dbReference>
<feature type="region of interest" description="Disordered" evidence="5">
    <location>
        <begin position="1"/>
        <end position="57"/>
    </location>
</feature>
<name>A0AAN6VRI6_9PEZI</name>
<evidence type="ECO:0000256" key="3">
    <source>
        <dbReference type="ARBA" id="ARBA00022989"/>
    </source>
</evidence>
<evidence type="ECO:0000256" key="6">
    <source>
        <dbReference type="SAM" id="Phobius"/>
    </source>
</evidence>
<comment type="subcellular location">
    <subcellularLocation>
        <location evidence="1">Membrane</location>
        <topology evidence="1">Multi-pass membrane protein</topology>
    </subcellularLocation>
</comment>